<gene>
    <name evidence="2" type="ORF">G3RUM_00377</name>
</gene>
<reference evidence="2 3" key="2">
    <citation type="journal article" date="2020" name="Cell Rep.">
        <title>Acquisition and Adaptation of Ultra-small Parasitic Reduced Genome Bacteria to Mammalian Hosts.</title>
        <authorList>
            <person name="McLean J.S."/>
            <person name="Bor B."/>
            <person name="Kerns K.A."/>
            <person name="Liu Q."/>
            <person name="To T.T."/>
            <person name="Solden L."/>
            <person name="Hendrickson E.L."/>
            <person name="Wrighton K."/>
            <person name="Shi W."/>
            <person name="He X."/>
        </authorList>
    </citation>
    <scope>NUCLEOTIDE SEQUENCE [LARGE SCALE GENOMIC DNA]</scope>
    <source>
        <strain evidence="2 3">TM7_G3_2_Rum_HOT_351B</strain>
    </source>
</reference>
<evidence type="ECO:0000256" key="1">
    <source>
        <dbReference type="SAM" id="Phobius"/>
    </source>
</evidence>
<feature type="transmembrane region" description="Helical" evidence="1">
    <location>
        <begin position="43"/>
        <end position="64"/>
    </location>
</feature>
<accession>A0ABY0FNK1</accession>
<reference evidence="2 3" key="1">
    <citation type="journal article" date="2018" name="bioRxiv">
        <title>Evidence of independent acquisition and adaption of ultra-small bacteria to human hosts across the highly diverse yet reduced genomes of the phylum Saccharibacteria.</title>
        <authorList>
            <person name="McLean J.S."/>
            <person name="Bor B."/>
            <person name="To T.T."/>
            <person name="Liu Q."/>
            <person name="Kearns K.A."/>
            <person name="Solden L.M."/>
            <person name="Wrighton K.C."/>
            <person name="He X."/>
            <person name="Shi W."/>
        </authorList>
    </citation>
    <scope>NUCLEOTIDE SEQUENCE [LARGE SCALE GENOMIC DNA]</scope>
    <source>
        <strain evidence="2 3">TM7_G3_2_Rum_HOT_351B</strain>
    </source>
</reference>
<proteinExistence type="predicted"/>
<dbReference type="EMBL" id="PRLM01000003">
    <property type="protein sequence ID" value="RYC74828.1"/>
    <property type="molecule type" value="Genomic_DNA"/>
</dbReference>
<keyword evidence="1" id="KW-0472">Membrane</keyword>
<name>A0ABY0FNK1_9BACT</name>
<keyword evidence="1" id="KW-1133">Transmembrane helix</keyword>
<keyword evidence="3" id="KW-1185">Reference proteome</keyword>
<sequence>MRRKDDKDEPTERGLMSRIIEGVIVFAVLGFVIKLGVESILSVKIPLLIIAVICGAIVIGYRVYKHKRDHDDY</sequence>
<organism evidence="2 3">
    <name type="scientific">Candidatus Nanosyncoccus alces</name>
    <dbReference type="NCBI Taxonomy" id="2171997"/>
    <lineage>
        <taxon>Bacteria</taxon>
        <taxon>Candidatus Saccharimonadota</taxon>
        <taxon>Candidatus Nanosyncoccalia</taxon>
        <taxon>Candidatus Nanosyncoccales</taxon>
        <taxon>Candidatus Nanosyncoccaceae</taxon>
        <taxon>Candidatus Nanosyncoccus</taxon>
    </lineage>
</organism>
<comment type="caution">
    <text evidence="2">The sequence shown here is derived from an EMBL/GenBank/DDBJ whole genome shotgun (WGS) entry which is preliminary data.</text>
</comment>
<evidence type="ECO:0000313" key="3">
    <source>
        <dbReference type="Proteomes" id="UP001191019"/>
    </source>
</evidence>
<keyword evidence="1" id="KW-0812">Transmembrane</keyword>
<dbReference type="RefSeq" id="WP_129734829.1">
    <property type="nucleotide sequence ID" value="NZ_PRLM01000003.1"/>
</dbReference>
<dbReference type="Proteomes" id="UP001191019">
    <property type="component" value="Unassembled WGS sequence"/>
</dbReference>
<protein>
    <submittedName>
        <fullName evidence="2">Uncharacterized protein</fullName>
    </submittedName>
</protein>
<evidence type="ECO:0000313" key="2">
    <source>
        <dbReference type="EMBL" id="RYC74828.1"/>
    </source>
</evidence>
<feature type="transmembrane region" description="Helical" evidence="1">
    <location>
        <begin position="20"/>
        <end position="37"/>
    </location>
</feature>